<protein>
    <submittedName>
        <fullName evidence="1">Uncharacterized protein</fullName>
    </submittedName>
</protein>
<organism evidence="1 2">
    <name type="scientific">Galbibacter marinus</name>
    <dbReference type="NCBI Taxonomy" id="555500"/>
    <lineage>
        <taxon>Bacteria</taxon>
        <taxon>Pseudomonadati</taxon>
        <taxon>Bacteroidota</taxon>
        <taxon>Flavobacteriia</taxon>
        <taxon>Flavobacteriales</taxon>
        <taxon>Flavobacteriaceae</taxon>
        <taxon>Galbibacter</taxon>
    </lineage>
</organism>
<proteinExistence type="predicted"/>
<dbReference type="AlphaFoldDB" id="K2P755"/>
<reference evidence="1 2" key="1">
    <citation type="journal article" date="2012" name="J. Bacteriol.">
        <title>Genome Sequence of Galbibacter marinum Type Strain ck-I2-15.</title>
        <authorList>
            <person name="Lai Q."/>
            <person name="Li C."/>
            <person name="Shao Z."/>
        </authorList>
    </citation>
    <scope>NUCLEOTIDE SEQUENCE [LARGE SCALE GENOMIC DNA]</scope>
    <source>
        <strain evidence="2">ck-I2-15</strain>
    </source>
</reference>
<accession>K2P755</accession>
<evidence type="ECO:0000313" key="1">
    <source>
        <dbReference type="EMBL" id="EKF56793.1"/>
    </source>
</evidence>
<keyword evidence="2" id="KW-1185">Reference proteome</keyword>
<gene>
    <name evidence="1" type="ORF">I215_01225</name>
</gene>
<dbReference type="Proteomes" id="UP000007364">
    <property type="component" value="Unassembled WGS sequence"/>
</dbReference>
<dbReference type="RefSeq" id="WP_008990122.1">
    <property type="nucleotide sequence ID" value="NZ_AMSG01000001.1"/>
</dbReference>
<name>K2P755_9FLAO</name>
<sequence>MNILSKIVLQSGCFLVYCSSTLAQQANLKVFIYQNDKAVEQFGIANLSKSIEGQYSDGYHQIMANQGDELFVASKEFKNFYKIVSKTDIDLGYIEVYMDKGVIALDEVVLNQRKLSYGTFTAYKPKMYTPAEARLKAASKSYYKGNGMRLGLDPLINMISGRTKTLKKELKAEGSDMIVEFLHSNYRKFIREELGVSEPQYYLFCYYVSDQNNGIHKIGNQKRVEFLLRRLYFKFLQ</sequence>
<dbReference type="eggNOG" id="ENOG5032T0A">
    <property type="taxonomic scope" value="Bacteria"/>
</dbReference>
<evidence type="ECO:0000313" key="2">
    <source>
        <dbReference type="Proteomes" id="UP000007364"/>
    </source>
</evidence>
<dbReference type="EMBL" id="AMSG01000001">
    <property type="protein sequence ID" value="EKF56793.1"/>
    <property type="molecule type" value="Genomic_DNA"/>
</dbReference>
<comment type="caution">
    <text evidence="1">The sequence shown here is derived from an EMBL/GenBank/DDBJ whole genome shotgun (WGS) entry which is preliminary data.</text>
</comment>